<dbReference type="PANTHER" id="PTHR46018:SF4">
    <property type="entry name" value="METALLO-HYDROLASE YHFI-RELATED"/>
    <property type="match status" value="1"/>
</dbReference>
<protein>
    <submittedName>
        <fullName evidence="2">Ribonuclease BN, tRNA processing enzyme</fullName>
    </submittedName>
</protein>
<proteinExistence type="predicted"/>
<evidence type="ECO:0000313" key="2">
    <source>
        <dbReference type="EMBL" id="SFB14318.1"/>
    </source>
</evidence>
<dbReference type="AlphaFoldDB" id="A0A1I0YPS7"/>
<dbReference type="GO" id="GO:0042781">
    <property type="term" value="F:3'-tRNA processing endoribonuclease activity"/>
    <property type="evidence" value="ECO:0007669"/>
    <property type="project" value="TreeGrafter"/>
</dbReference>
<gene>
    <name evidence="2" type="ORF">SAMN05216266_105193</name>
</gene>
<feature type="domain" description="Metallo-beta-lactamase" evidence="1">
    <location>
        <begin position="48"/>
        <end position="223"/>
    </location>
</feature>
<keyword evidence="3" id="KW-1185">Reference proteome</keyword>
<organism evidence="2 3">
    <name type="scientific">Amycolatopsis marina</name>
    <dbReference type="NCBI Taxonomy" id="490629"/>
    <lineage>
        <taxon>Bacteria</taxon>
        <taxon>Bacillati</taxon>
        <taxon>Actinomycetota</taxon>
        <taxon>Actinomycetes</taxon>
        <taxon>Pseudonocardiales</taxon>
        <taxon>Pseudonocardiaceae</taxon>
        <taxon>Amycolatopsis</taxon>
    </lineage>
</organism>
<dbReference type="Pfam" id="PF12706">
    <property type="entry name" value="Lactamase_B_2"/>
    <property type="match status" value="1"/>
</dbReference>
<sequence>MRLTILGCAGSFPGPNTAASGYVIEADGFVLGLELGNGTLAQLQGLRSPFDLDALVLSHLHPDHCADVSALTVMRRYHPDPPYAVRPRRLPLYGPAETPTRLANAYAPHESERLETDLSDVYDFHTLKVGTVPIGPFEVTSFPMDHPTEAWGLRISSPTATIAYTGDSGPCAALDELADGVDVLLSEASWTDSPDRPPGVHLSGKQAGELAVRTGAGRLLLTHVAPWTDHGAVLAEARAVFSGAELVRQGAVYEI</sequence>
<dbReference type="STRING" id="490629.SAMN05216266_105193"/>
<dbReference type="CDD" id="cd07716">
    <property type="entry name" value="RNaseZ_short-form-like_MBL-fold"/>
    <property type="match status" value="1"/>
</dbReference>
<dbReference type="PANTHER" id="PTHR46018">
    <property type="entry name" value="ZINC PHOSPHODIESTERASE ELAC PROTEIN 1"/>
    <property type="match status" value="1"/>
</dbReference>
<dbReference type="SUPFAM" id="SSF56281">
    <property type="entry name" value="Metallo-hydrolase/oxidoreductase"/>
    <property type="match status" value="1"/>
</dbReference>
<accession>A0A1I0YPS7</accession>
<dbReference type="InterPro" id="IPR036866">
    <property type="entry name" value="RibonucZ/Hydroxyglut_hydro"/>
</dbReference>
<dbReference type="OrthoDB" id="9800940at2"/>
<dbReference type="Proteomes" id="UP000243799">
    <property type="component" value="Unassembled WGS sequence"/>
</dbReference>
<evidence type="ECO:0000259" key="1">
    <source>
        <dbReference type="Pfam" id="PF12706"/>
    </source>
</evidence>
<dbReference type="EMBL" id="FOKG01000005">
    <property type="protein sequence ID" value="SFB14318.1"/>
    <property type="molecule type" value="Genomic_DNA"/>
</dbReference>
<dbReference type="InterPro" id="IPR001279">
    <property type="entry name" value="Metallo-B-lactamas"/>
</dbReference>
<name>A0A1I0YPS7_9PSEU</name>
<reference evidence="3" key="1">
    <citation type="submission" date="2016-10" db="EMBL/GenBank/DDBJ databases">
        <authorList>
            <person name="Varghese N."/>
            <person name="Submissions S."/>
        </authorList>
    </citation>
    <scope>NUCLEOTIDE SEQUENCE [LARGE SCALE GENOMIC DNA]</scope>
    <source>
        <strain evidence="3">CGMCC 4.3568</strain>
    </source>
</reference>
<evidence type="ECO:0000313" key="3">
    <source>
        <dbReference type="Proteomes" id="UP000243799"/>
    </source>
</evidence>
<dbReference type="Gene3D" id="3.60.15.10">
    <property type="entry name" value="Ribonuclease Z/Hydroxyacylglutathione hydrolase-like"/>
    <property type="match status" value="1"/>
</dbReference>
<dbReference type="RefSeq" id="WP_143101814.1">
    <property type="nucleotide sequence ID" value="NZ_FOKG01000005.1"/>
</dbReference>